<dbReference type="InterPro" id="IPR044068">
    <property type="entry name" value="CB"/>
</dbReference>
<dbReference type="HOGENOM" id="CLU_027562_17_5_11"/>
<gene>
    <name evidence="8" type="primary">xerD</name>
    <name evidence="8" type="ordered locus">BLASA_1219</name>
</gene>
<dbReference type="Gene3D" id="1.10.150.130">
    <property type="match status" value="1"/>
</dbReference>
<evidence type="ECO:0000256" key="1">
    <source>
        <dbReference type="ARBA" id="ARBA00008857"/>
    </source>
</evidence>
<feature type="domain" description="Tyr recombinase" evidence="6">
    <location>
        <begin position="153"/>
        <end position="344"/>
    </location>
</feature>
<reference evidence="8 9" key="1">
    <citation type="journal article" date="2012" name="J. Bacteriol.">
        <title>Genome Sequence of Blastococcus saxobsidens DD2, a Stone-Inhabiting Bacterium.</title>
        <authorList>
            <person name="Chouaia B."/>
            <person name="Crotti E."/>
            <person name="Brusetti L."/>
            <person name="Daffonchio D."/>
            <person name="Essoussi I."/>
            <person name="Nouioui I."/>
            <person name="Sbissi I."/>
            <person name="Ghodhbane-Gtari F."/>
            <person name="Gtari M."/>
            <person name="Vacherie B."/>
            <person name="Barbe V."/>
            <person name="Medigue C."/>
            <person name="Gury J."/>
            <person name="Pujic P."/>
            <person name="Normand P."/>
        </authorList>
    </citation>
    <scope>NUCLEOTIDE SEQUENCE [LARGE SCALE GENOMIC DNA]</scope>
    <source>
        <strain evidence="8 9">DD2</strain>
    </source>
</reference>
<dbReference type="InterPro" id="IPR002104">
    <property type="entry name" value="Integrase_catalytic"/>
</dbReference>
<proteinExistence type="inferred from homology"/>
<evidence type="ECO:0000256" key="4">
    <source>
        <dbReference type="PROSITE-ProRule" id="PRU01248"/>
    </source>
</evidence>
<dbReference type="PANTHER" id="PTHR30349">
    <property type="entry name" value="PHAGE INTEGRASE-RELATED"/>
    <property type="match status" value="1"/>
</dbReference>
<dbReference type="Pfam" id="PF00589">
    <property type="entry name" value="Phage_integrase"/>
    <property type="match status" value="1"/>
</dbReference>
<dbReference type="GO" id="GO:0003677">
    <property type="term" value="F:DNA binding"/>
    <property type="evidence" value="ECO:0007669"/>
    <property type="project" value="UniProtKB-UniRule"/>
</dbReference>
<evidence type="ECO:0000313" key="8">
    <source>
        <dbReference type="EMBL" id="CCG02160.1"/>
    </source>
</evidence>
<dbReference type="InterPro" id="IPR013762">
    <property type="entry name" value="Integrase-like_cat_sf"/>
</dbReference>
<dbReference type="InterPro" id="IPR010998">
    <property type="entry name" value="Integrase_recombinase_N"/>
</dbReference>
<dbReference type="AlphaFoldDB" id="H6RWU8"/>
<dbReference type="EMBL" id="FO117623">
    <property type="protein sequence ID" value="CCG02160.1"/>
    <property type="molecule type" value="Genomic_DNA"/>
</dbReference>
<organism evidence="8 9">
    <name type="scientific">Blastococcus saxobsidens (strain DD2)</name>
    <dbReference type="NCBI Taxonomy" id="1146883"/>
    <lineage>
        <taxon>Bacteria</taxon>
        <taxon>Bacillati</taxon>
        <taxon>Actinomycetota</taxon>
        <taxon>Actinomycetes</taxon>
        <taxon>Geodermatophilales</taxon>
        <taxon>Geodermatophilaceae</taxon>
        <taxon>Blastococcus</taxon>
    </lineage>
</organism>
<feature type="region of interest" description="Disordered" evidence="5">
    <location>
        <begin position="357"/>
        <end position="377"/>
    </location>
</feature>
<dbReference type="GO" id="GO:0006310">
    <property type="term" value="P:DNA recombination"/>
    <property type="evidence" value="ECO:0007669"/>
    <property type="project" value="UniProtKB-KW"/>
</dbReference>
<evidence type="ECO:0000313" key="9">
    <source>
        <dbReference type="Proteomes" id="UP000007517"/>
    </source>
</evidence>
<dbReference type="eggNOG" id="COG4974">
    <property type="taxonomic scope" value="Bacteria"/>
</dbReference>
<dbReference type="PANTHER" id="PTHR30349:SF64">
    <property type="entry name" value="PROPHAGE INTEGRASE INTD-RELATED"/>
    <property type="match status" value="1"/>
</dbReference>
<dbReference type="SUPFAM" id="SSF56349">
    <property type="entry name" value="DNA breaking-rejoining enzymes"/>
    <property type="match status" value="1"/>
</dbReference>
<keyword evidence="3" id="KW-0233">DNA recombination</keyword>
<dbReference type="PROSITE" id="PS51898">
    <property type="entry name" value="TYR_RECOMBINASE"/>
    <property type="match status" value="1"/>
</dbReference>
<dbReference type="InterPro" id="IPR050090">
    <property type="entry name" value="Tyrosine_recombinase_XerCD"/>
</dbReference>
<dbReference type="OrthoDB" id="148546at2"/>
<dbReference type="STRING" id="1146883.BLASA_1219"/>
<dbReference type="InterPro" id="IPR011010">
    <property type="entry name" value="DNA_brk_join_enz"/>
</dbReference>
<evidence type="ECO:0000259" key="7">
    <source>
        <dbReference type="PROSITE" id="PS51900"/>
    </source>
</evidence>
<name>H6RWU8_BLASD</name>
<sequence>MVSIARRPNGQWRPRYRDAAGKEHARHFDKKADAQAWLDSVTTSVLTGAYVDPKRTRVTVAEWAGQWLDSKVDLKPTTHRCYEVSLRVHVLPTWGPVRLGDITHQGVAAWVAQLSRSGKSASTVRHAHRVLSLILGLAVRDGRLARNPAVGVPLPRRVRGEQIFLTYAQVDDLAAAAGRDRLAILFLAYTGVRYGEMAALRVRNLNLLRRRALIAEAVADVNGRAVFGTPKTHQRRQVPIPRFLAEELAVHVADKLPGDFVFAAEKGGLLHLRNFRRMSFDPAVRAAGLDGLTPHALRHTAASLAIASGANVKVVQTMLGHQSATMTLDLYGHLLNDQLDEVADAMDAARAAEASSRRPAATVAALPTGRSAGGPVG</sequence>
<dbReference type="GO" id="GO:0015074">
    <property type="term" value="P:DNA integration"/>
    <property type="evidence" value="ECO:0007669"/>
    <property type="project" value="InterPro"/>
</dbReference>
<dbReference type="Gene3D" id="1.10.443.10">
    <property type="entry name" value="Intergrase catalytic core"/>
    <property type="match status" value="1"/>
</dbReference>
<evidence type="ECO:0000259" key="6">
    <source>
        <dbReference type="PROSITE" id="PS51898"/>
    </source>
</evidence>
<evidence type="ECO:0000256" key="2">
    <source>
        <dbReference type="ARBA" id="ARBA00023125"/>
    </source>
</evidence>
<accession>H6RWU8</accession>
<dbReference type="CDD" id="cd01189">
    <property type="entry name" value="INT_ICEBs1_C_like"/>
    <property type="match status" value="1"/>
</dbReference>
<dbReference type="KEGG" id="bsd:BLASA_1219"/>
<feature type="domain" description="Core-binding (CB)" evidence="7">
    <location>
        <begin position="58"/>
        <end position="139"/>
    </location>
</feature>
<dbReference type="Proteomes" id="UP000007517">
    <property type="component" value="Chromosome"/>
</dbReference>
<keyword evidence="2 4" id="KW-0238">DNA-binding</keyword>
<keyword evidence="9" id="KW-1185">Reference proteome</keyword>
<comment type="similarity">
    <text evidence="1">Belongs to the 'phage' integrase family.</text>
</comment>
<evidence type="ECO:0000256" key="3">
    <source>
        <dbReference type="ARBA" id="ARBA00023172"/>
    </source>
</evidence>
<protein>
    <submittedName>
        <fullName evidence="8">Site-specific recombinase XerD</fullName>
    </submittedName>
</protein>
<reference evidence="9" key="2">
    <citation type="submission" date="2012-02" db="EMBL/GenBank/DDBJ databases">
        <title>Complete genome sequence of Blastococcus saxobsidens strain DD2.</title>
        <authorList>
            <person name="Genoscope."/>
        </authorList>
    </citation>
    <scope>NUCLEOTIDE SEQUENCE [LARGE SCALE GENOMIC DNA]</scope>
    <source>
        <strain evidence="9">DD2</strain>
    </source>
</reference>
<dbReference type="PROSITE" id="PS51900">
    <property type="entry name" value="CB"/>
    <property type="match status" value="1"/>
</dbReference>
<evidence type="ECO:0000256" key="5">
    <source>
        <dbReference type="SAM" id="MobiDB-lite"/>
    </source>
</evidence>
<dbReference type="RefSeq" id="WP_014375059.1">
    <property type="nucleotide sequence ID" value="NC_016943.1"/>
</dbReference>